<feature type="region of interest" description="Disordered" evidence="1">
    <location>
        <begin position="624"/>
        <end position="644"/>
    </location>
</feature>
<evidence type="ECO:0000313" key="2">
    <source>
        <dbReference type="EMBL" id="MFC5495959.1"/>
    </source>
</evidence>
<evidence type="ECO:0000256" key="1">
    <source>
        <dbReference type="SAM" id="MobiDB-lite"/>
    </source>
</evidence>
<keyword evidence="3" id="KW-1185">Reference proteome</keyword>
<reference evidence="3" key="1">
    <citation type="journal article" date="2019" name="Int. J. Syst. Evol. Microbiol.">
        <title>The Global Catalogue of Microorganisms (GCM) 10K type strain sequencing project: providing services to taxonomists for standard genome sequencing and annotation.</title>
        <authorList>
            <consortium name="The Broad Institute Genomics Platform"/>
            <consortium name="The Broad Institute Genome Sequencing Center for Infectious Disease"/>
            <person name="Wu L."/>
            <person name="Ma J."/>
        </authorList>
    </citation>
    <scope>NUCLEOTIDE SEQUENCE [LARGE SCALE GENOMIC DNA]</scope>
    <source>
        <strain evidence="3">CCUG 57401</strain>
    </source>
</reference>
<dbReference type="RefSeq" id="WP_376847993.1">
    <property type="nucleotide sequence ID" value="NZ_JBHSMF010000002.1"/>
</dbReference>
<protein>
    <recommendedName>
        <fullName evidence="4">Tetratricopeptide repeat protein</fullName>
    </recommendedName>
</protein>
<proteinExistence type="predicted"/>
<comment type="caution">
    <text evidence="2">The sequence shown here is derived from an EMBL/GenBank/DDBJ whole genome shotgun (WGS) entry which is preliminary data.</text>
</comment>
<sequence length="669" mass="71650">MSLGPVTGTSVVGRPLELVAPIQFDEQAQGNGSGCVTAQVRYGDKLIDRAQVDVKLGADAAHQLSYARISSPVLVDEPFVTVVLNAGCGRSYTRRYVLLAEAPTQAPMQLAAAPVLLPAAKPATVAAAAAATAQVQAVPAVAARSPRVASARSERAVLSARSERAVLSARSERAVPTKRLAAAPREAVPRSRGALQLAVWDPNSERLPWLRTSTELKSSPTTDLARRAAALSLWRALNAQPQDLLRTADRLRGLEGEVNSLRGLSARHRAEIASARESLQSAQARRHTGLLLVTLAALVAGSAAAVLWHRARRREPTVADSWYGPLEPVADAAVVQAPPAQPAPMVEPGLAFVPVAEPRAAPNPPPPEAAKEAAAVDRVPSQQRHGAAESAPLPFLLSDAAPLAAPVAQLPDRPALKVDALQGAQQQAEFFASLGQVDEAVAVLTSYLEESSERPVLVYLELFHIYHGTGMRVEYEELQSTFRQTFGMDVASFGEYKDEPRELDMFLLPVTRIASAWPSERSLEIIEELLFKRPPTPRDLLSLEAYRELLWLYGLGQEVVHNTGSPAGLQLLGDRGMPNNHFILPWAVSGQDEPTELSLDRLDAIDVARGNTSFGVDIDLTAMRGDGPQPADVPTLPPQAPATEPAVPALPDVEAFDAVMEAQSRRHSL</sequence>
<name>A0ABW0N5Q0_9BURK</name>
<evidence type="ECO:0008006" key="4">
    <source>
        <dbReference type="Google" id="ProtNLM"/>
    </source>
</evidence>
<evidence type="ECO:0000313" key="3">
    <source>
        <dbReference type="Proteomes" id="UP001596037"/>
    </source>
</evidence>
<accession>A0ABW0N5Q0</accession>
<gene>
    <name evidence="2" type="ORF">ACFPOE_00290</name>
</gene>
<organism evidence="2 3">
    <name type="scientific">Caenimonas terrae</name>
    <dbReference type="NCBI Taxonomy" id="696074"/>
    <lineage>
        <taxon>Bacteria</taxon>
        <taxon>Pseudomonadati</taxon>
        <taxon>Pseudomonadota</taxon>
        <taxon>Betaproteobacteria</taxon>
        <taxon>Burkholderiales</taxon>
        <taxon>Comamonadaceae</taxon>
        <taxon>Caenimonas</taxon>
    </lineage>
</organism>
<feature type="region of interest" description="Disordered" evidence="1">
    <location>
        <begin position="357"/>
        <end position="384"/>
    </location>
</feature>
<dbReference type="Proteomes" id="UP001596037">
    <property type="component" value="Unassembled WGS sequence"/>
</dbReference>
<dbReference type="EMBL" id="JBHSMF010000002">
    <property type="protein sequence ID" value="MFC5495959.1"/>
    <property type="molecule type" value="Genomic_DNA"/>
</dbReference>